<protein>
    <submittedName>
        <fullName evidence="6">Uncharacterized protein</fullName>
    </submittedName>
</protein>
<gene>
    <name evidence="6" type="ORF">HF521_020880</name>
</gene>
<dbReference type="PANTHER" id="PTHR46481:SF10">
    <property type="entry name" value="ZINC FINGER BED DOMAIN-CONTAINING PROTEIN 39"/>
    <property type="match status" value="1"/>
</dbReference>
<dbReference type="InterPro" id="IPR012337">
    <property type="entry name" value="RNaseH-like_sf"/>
</dbReference>
<organism evidence="6 7">
    <name type="scientific">Silurus meridionalis</name>
    <name type="common">Southern catfish</name>
    <name type="synonym">Silurus soldatovi meridionalis</name>
    <dbReference type="NCBI Taxonomy" id="175797"/>
    <lineage>
        <taxon>Eukaryota</taxon>
        <taxon>Metazoa</taxon>
        <taxon>Chordata</taxon>
        <taxon>Craniata</taxon>
        <taxon>Vertebrata</taxon>
        <taxon>Euteleostomi</taxon>
        <taxon>Actinopterygii</taxon>
        <taxon>Neopterygii</taxon>
        <taxon>Teleostei</taxon>
        <taxon>Ostariophysi</taxon>
        <taxon>Siluriformes</taxon>
        <taxon>Siluridae</taxon>
        <taxon>Silurus</taxon>
    </lineage>
</organism>
<keyword evidence="7" id="KW-1185">Reference proteome</keyword>
<reference evidence="6" key="1">
    <citation type="submission" date="2020-08" db="EMBL/GenBank/DDBJ databases">
        <title>Chromosome-level assembly of Southern catfish (Silurus meridionalis) provides insights into visual adaptation to the nocturnal and benthic lifestyles.</title>
        <authorList>
            <person name="Zhang Y."/>
            <person name="Wang D."/>
            <person name="Peng Z."/>
        </authorList>
    </citation>
    <scope>NUCLEOTIDE SEQUENCE</scope>
    <source>
        <strain evidence="6">SWU-2019-XX</strain>
        <tissue evidence="6">Muscle</tissue>
    </source>
</reference>
<proteinExistence type="predicted"/>
<feature type="non-terminal residue" evidence="6">
    <location>
        <position position="1"/>
    </location>
</feature>
<keyword evidence="4" id="KW-0862">Zinc</keyword>
<name>A0A8T0BEY2_SILME</name>
<evidence type="ECO:0000256" key="4">
    <source>
        <dbReference type="ARBA" id="ARBA00022833"/>
    </source>
</evidence>
<dbReference type="Proteomes" id="UP000606274">
    <property type="component" value="Unassembled WGS sequence"/>
</dbReference>
<evidence type="ECO:0000256" key="3">
    <source>
        <dbReference type="ARBA" id="ARBA00022771"/>
    </source>
</evidence>
<dbReference type="AlphaFoldDB" id="A0A8T0BEY2"/>
<evidence type="ECO:0000313" key="7">
    <source>
        <dbReference type="Proteomes" id="UP000606274"/>
    </source>
</evidence>
<dbReference type="PANTHER" id="PTHR46481">
    <property type="entry name" value="ZINC FINGER BED DOMAIN-CONTAINING PROTEIN 4"/>
    <property type="match status" value="1"/>
</dbReference>
<evidence type="ECO:0000256" key="2">
    <source>
        <dbReference type="ARBA" id="ARBA00022723"/>
    </source>
</evidence>
<dbReference type="GO" id="GO:0005634">
    <property type="term" value="C:nucleus"/>
    <property type="evidence" value="ECO:0007669"/>
    <property type="project" value="UniProtKB-SubCell"/>
</dbReference>
<keyword evidence="2" id="KW-0479">Metal-binding</keyword>
<comment type="subcellular location">
    <subcellularLocation>
        <location evidence="1">Nucleus</location>
    </subcellularLocation>
</comment>
<evidence type="ECO:0000256" key="5">
    <source>
        <dbReference type="ARBA" id="ARBA00023242"/>
    </source>
</evidence>
<keyword evidence="5" id="KW-0539">Nucleus</keyword>
<dbReference type="EMBL" id="JABFDY010000007">
    <property type="protein sequence ID" value="KAF7705594.1"/>
    <property type="molecule type" value="Genomic_DNA"/>
</dbReference>
<feature type="non-terminal residue" evidence="6">
    <location>
        <position position="294"/>
    </location>
</feature>
<keyword evidence="3" id="KW-0863">Zinc-finger</keyword>
<sequence>EMIVMDLQTPSLVKEKGFHSFISALHPSIDAALSASAIRNELVKVYDFTKKRVKKAVINAKDPVLSAEVWISNKVESYLTVKCHFIDEKWEMKSYTLDTAQLLGEDTAENIHIQLLRISAEYLPKKCRRIVQFFHHEHEASWGHRLAQSDCLDWLSTLNMVKKIWEQWPSISQVSNYSPTSNLWLNEKERKLLENMVKVLTVVKDVIWTIGTCGYVSVSNIIPIIDKLQSSLRGLIRQDNKVALRISDICNHHFGSIRQNAWFTLSTALDPRFKSSILIDDEGEKVQTKIKDEM</sequence>
<comment type="caution">
    <text evidence="6">The sequence shown here is derived from an EMBL/GenBank/DDBJ whole genome shotgun (WGS) entry which is preliminary data.</text>
</comment>
<accession>A0A8T0BEY2</accession>
<dbReference type="SUPFAM" id="SSF53098">
    <property type="entry name" value="Ribonuclease H-like"/>
    <property type="match status" value="1"/>
</dbReference>
<dbReference type="InterPro" id="IPR052035">
    <property type="entry name" value="ZnF_BED_domain_contain"/>
</dbReference>
<evidence type="ECO:0000256" key="1">
    <source>
        <dbReference type="ARBA" id="ARBA00004123"/>
    </source>
</evidence>
<evidence type="ECO:0000313" key="6">
    <source>
        <dbReference type="EMBL" id="KAF7705594.1"/>
    </source>
</evidence>
<dbReference type="GO" id="GO:0008270">
    <property type="term" value="F:zinc ion binding"/>
    <property type="evidence" value="ECO:0007669"/>
    <property type="project" value="UniProtKB-KW"/>
</dbReference>